<gene>
    <name evidence="2" type="ORF">Scep_003936</name>
</gene>
<feature type="region of interest" description="Disordered" evidence="1">
    <location>
        <begin position="1"/>
        <end position="42"/>
    </location>
</feature>
<name>A0AAP0KRG6_9MAGN</name>
<evidence type="ECO:0000313" key="3">
    <source>
        <dbReference type="Proteomes" id="UP001419268"/>
    </source>
</evidence>
<comment type="caution">
    <text evidence="2">The sequence shown here is derived from an EMBL/GenBank/DDBJ whole genome shotgun (WGS) entry which is preliminary data.</text>
</comment>
<sequence length="75" mass="7794">MGKGTIGRRLPARHDGGARSGHASRRSAVESKPRRSAAKVGAAAIGPMAKAAVQRKAMAAMRKYEEPDDAAAARP</sequence>
<reference evidence="2 3" key="1">
    <citation type="submission" date="2024-01" db="EMBL/GenBank/DDBJ databases">
        <title>Genome assemblies of Stephania.</title>
        <authorList>
            <person name="Yang L."/>
        </authorList>
    </citation>
    <scope>NUCLEOTIDE SEQUENCE [LARGE SCALE GENOMIC DNA]</scope>
    <source>
        <strain evidence="2">JXDWG</strain>
        <tissue evidence="2">Leaf</tissue>
    </source>
</reference>
<organism evidence="2 3">
    <name type="scientific">Stephania cephalantha</name>
    <dbReference type="NCBI Taxonomy" id="152367"/>
    <lineage>
        <taxon>Eukaryota</taxon>
        <taxon>Viridiplantae</taxon>
        <taxon>Streptophyta</taxon>
        <taxon>Embryophyta</taxon>
        <taxon>Tracheophyta</taxon>
        <taxon>Spermatophyta</taxon>
        <taxon>Magnoliopsida</taxon>
        <taxon>Ranunculales</taxon>
        <taxon>Menispermaceae</taxon>
        <taxon>Menispermoideae</taxon>
        <taxon>Cissampelideae</taxon>
        <taxon>Stephania</taxon>
    </lineage>
</organism>
<evidence type="ECO:0000256" key="1">
    <source>
        <dbReference type="SAM" id="MobiDB-lite"/>
    </source>
</evidence>
<dbReference type="EMBL" id="JBBNAG010000002">
    <property type="protein sequence ID" value="KAK9157362.1"/>
    <property type="molecule type" value="Genomic_DNA"/>
</dbReference>
<dbReference type="AlphaFoldDB" id="A0AAP0KRG6"/>
<protein>
    <submittedName>
        <fullName evidence="2">Uncharacterized protein</fullName>
    </submittedName>
</protein>
<keyword evidence="3" id="KW-1185">Reference proteome</keyword>
<dbReference type="Proteomes" id="UP001419268">
    <property type="component" value="Unassembled WGS sequence"/>
</dbReference>
<evidence type="ECO:0000313" key="2">
    <source>
        <dbReference type="EMBL" id="KAK9157362.1"/>
    </source>
</evidence>
<accession>A0AAP0KRG6</accession>
<proteinExistence type="predicted"/>